<feature type="region of interest" description="Disordered" evidence="1">
    <location>
        <begin position="62"/>
        <end position="81"/>
    </location>
</feature>
<proteinExistence type="predicted"/>
<dbReference type="OrthoDB" id="301415at2759"/>
<accession>A0A9N9C982</accession>
<organism evidence="2 3">
    <name type="scientific">Dentiscutata erythropus</name>
    <dbReference type="NCBI Taxonomy" id="1348616"/>
    <lineage>
        <taxon>Eukaryota</taxon>
        <taxon>Fungi</taxon>
        <taxon>Fungi incertae sedis</taxon>
        <taxon>Mucoromycota</taxon>
        <taxon>Glomeromycotina</taxon>
        <taxon>Glomeromycetes</taxon>
        <taxon>Diversisporales</taxon>
        <taxon>Gigasporaceae</taxon>
        <taxon>Dentiscutata</taxon>
    </lineage>
</organism>
<dbReference type="AlphaFoldDB" id="A0A9N9C982"/>
<gene>
    <name evidence="2" type="ORF">DERYTH_LOCUS7285</name>
</gene>
<comment type="caution">
    <text evidence="2">The sequence shown here is derived from an EMBL/GenBank/DDBJ whole genome shotgun (WGS) entry which is preliminary data.</text>
</comment>
<evidence type="ECO:0000313" key="3">
    <source>
        <dbReference type="Proteomes" id="UP000789405"/>
    </source>
</evidence>
<feature type="compositionally biased region" description="Polar residues" evidence="1">
    <location>
        <begin position="66"/>
        <end position="81"/>
    </location>
</feature>
<reference evidence="2" key="1">
    <citation type="submission" date="2021-06" db="EMBL/GenBank/DDBJ databases">
        <authorList>
            <person name="Kallberg Y."/>
            <person name="Tangrot J."/>
            <person name="Rosling A."/>
        </authorList>
    </citation>
    <scope>NUCLEOTIDE SEQUENCE</scope>
    <source>
        <strain evidence="2">MA453B</strain>
    </source>
</reference>
<name>A0A9N9C982_9GLOM</name>
<evidence type="ECO:0000313" key="2">
    <source>
        <dbReference type="EMBL" id="CAG8593648.1"/>
    </source>
</evidence>
<dbReference type="Proteomes" id="UP000789405">
    <property type="component" value="Unassembled WGS sequence"/>
</dbReference>
<evidence type="ECO:0000256" key="1">
    <source>
        <dbReference type="SAM" id="MobiDB-lite"/>
    </source>
</evidence>
<protein>
    <submittedName>
        <fullName evidence="2">8098_t:CDS:1</fullName>
    </submittedName>
</protein>
<keyword evidence="3" id="KW-1185">Reference proteome</keyword>
<dbReference type="EMBL" id="CAJVPY010003514">
    <property type="protein sequence ID" value="CAG8593648.1"/>
    <property type="molecule type" value="Genomic_DNA"/>
</dbReference>
<sequence length="137" mass="15311">MSNTQYRETAEISSELSENDINRFRNDFESETRSNASSLPTSFVRDFEELNIEDQRLNRYGDEVSSETASRNDMTVTNTSLSTGTVTNHATATAPSDTVLNNNNTHVSTGSSTIVPSVTTDDARIRKREQEEKAFHL</sequence>